<gene>
    <name evidence="2" type="primary">Slmo1</name>
</gene>
<dbReference type="InterPro" id="IPR037365">
    <property type="entry name" value="Slowmo/Ups"/>
</dbReference>
<sequence>MVFLSFDEHLFNHPWEKVVEAALRKYPNPETPNVLGTDVYERKLDADGKLHSKRIISSIWSNSYTEFMAKFVGIDFTKTVHAIECSVLDPKEKSFKLSSKNYNFLDYIVVDETLTYTPDEKDPNSTLLRQQWKVTCKNLSFTGFLENAMGTTMMSTASKGRQGIEFVINQVREEVDRLTSSPAIGEMQQIATNTLTNVQQSIGDMGKKWEESLHEELQEFINNPSLITEPARN</sequence>
<name>A0A6F9DTA6_9ASCI</name>
<evidence type="ECO:0000259" key="1">
    <source>
        <dbReference type="PROSITE" id="PS50904"/>
    </source>
</evidence>
<dbReference type="GO" id="GO:0005758">
    <property type="term" value="C:mitochondrial intermembrane space"/>
    <property type="evidence" value="ECO:0007669"/>
    <property type="project" value="InterPro"/>
</dbReference>
<dbReference type="PROSITE" id="PS50904">
    <property type="entry name" value="PRELI_MSF1"/>
    <property type="match status" value="1"/>
</dbReference>
<dbReference type="EMBL" id="LR790507">
    <property type="protein sequence ID" value="CAB3266369.1"/>
    <property type="molecule type" value="mRNA"/>
</dbReference>
<dbReference type="PANTHER" id="PTHR11158">
    <property type="entry name" value="MSF1/PX19 RELATED"/>
    <property type="match status" value="1"/>
</dbReference>
<protein>
    <submittedName>
        <fullName evidence="2">Protein slowmo homolog 1-like</fullName>
    </submittedName>
</protein>
<reference evidence="2" key="1">
    <citation type="submission" date="2020-04" db="EMBL/GenBank/DDBJ databases">
        <authorList>
            <person name="Neveu A P."/>
        </authorList>
    </citation>
    <scope>NUCLEOTIDE SEQUENCE</scope>
    <source>
        <tissue evidence="2">Whole embryo</tissue>
    </source>
</reference>
<evidence type="ECO:0000313" key="2">
    <source>
        <dbReference type="EMBL" id="CAB3266369.1"/>
    </source>
</evidence>
<proteinExistence type="evidence at transcript level"/>
<feature type="domain" description="PRELI/MSF1" evidence="1">
    <location>
        <begin position="1"/>
        <end position="176"/>
    </location>
</feature>
<dbReference type="Pfam" id="PF04707">
    <property type="entry name" value="PRELI"/>
    <property type="match status" value="1"/>
</dbReference>
<dbReference type="InterPro" id="IPR006797">
    <property type="entry name" value="PRELI/MSF1_dom"/>
</dbReference>
<accession>A0A6F9DTA6</accession>
<organism evidence="2">
    <name type="scientific">Phallusia mammillata</name>
    <dbReference type="NCBI Taxonomy" id="59560"/>
    <lineage>
        <taxon>Eukaryota</taxon>
        <taxon>Metazoa</taxon>
        <taxon>Chordata</taxon>
        <taxon>Tunicata</taxon>
        <taxon>Ascidiacea</taxon>
        <taxon>Phlebobranchia</taxon>
        <taxon>Ascidiidae</taxon>
        <taxon>Phallusia</taxon>
    </lineage>
</organism>
<dbReference type="AlphaFoldDB" id="A0A6F9DTA6"/>